<organism evidence="2 3">
    <name type="scientific">Oryza meyeriana var. granulata</name>
    <dbReference type="NCBI Taxonomy" id="110450"/>
    <lineage>
        <taxon>Eukaryota</taxon>
        <taxon>Viridiplantae</taxon>
        <taxon>Streptophyta</taxon>
        <taxon>Embryophyta</taxon>
        <taxon>Tracheophyta</taxon>
        <taxon>Spermatophyta</taxon>
        <taxon>Magnoliopsida</taxon>
        <taxon>Liliopsida</taxon>
        <taxon>Poales</taxon>
        <taxon>Poaceae</taxon>
        <taxon>BOP clade</taxon>
        <taxon>Oryzoideae</taxon>
        <taxon>Oryzeae</taxon>
        <taxon>Oryzinae</taxon>
        <taxon>Oryza</taxon>
        <taxon>Oryza meyeriana</taxon>
    </lineage>
</organism>
<protein>
    <submittedName>
        <fullName evidence="2">Uncharacterized protein</fullName>
    </submittedName>
</protein>
<dbReference type="Proteomes" id="UP000479710">
    <property type="component" value="Unassembled WGS sequence"/>
</dbReference>
<feature type="compositionally biased region" description="Pro residues" evidence="1">
    <location>
        <begin position="1"/>
        <end position="21"/>
    </location>
</feature>
<evidence type="ECO:0000313" key="3">
    <source>
        <dbReference type="Proteomes" id="UP000479710"/>
    </source>
</evidence>
<keyword evidence="3" id="KW-1185">Reference proteome</keyword>
<dbReference type="EMBL" id="SPHZ02000001">
    <property type="protein sequence ID" value="KAF0935055.1"/>
    <property type="molecule type" value="Genomic_DNA"/>
</dbReference>
<proteinExistence type="predicted"/>
<feature type="region of interest" description="Disordered" evidence="1">
    <location>
        <begin position="1"/>
        <end position="40"/>
    </location>
</feature>
<accession>A0A6G1FE34</accession>
<reference evidence="2 3" key="1">
    <citation type="submission" date="2019-11" db="EMBL/GenBank/DDBJ databases">
        <title>Whole genome sequence of Oryza granulata.</title>
        <authorList>
            <person name="Li W."/>
        </authorList>
    </citation>
    <scope>NUCLEOTIDE SEQUENCE [LARGE SCALE GENOMIC DNA]</scope>
    <source>
        <strain evidence="3">cv. Menghai</strain>
        <tissue evidence="2">Leaf</tissue>
    </source>
</reference>
<evidence type="ECO:0000256" key="1">
    <source>
        <dbReference type="SAM" id="MobiDB-lite"/>
    </source>
</evidence>
<comment type="caution">
    <text evidence="2">The sequence shown here is derived from an EMBL/GenBank/DDBJ whole genome shotgun (WGS) entry which is preliminary data.</text>
</comment>
<feature type="non-terminal residue" evidence="2">
    <location>
        <position position="135"/>
    </location>
</feature>
<gene>
    <name evidence="2" type="ORF">E2562_029642</name>
</gene>
<evidence type="ECO:0000313" key="2">
    <source>
        <dbReference type="EMBL" id="KAF0935055.1"/>
    </source>
</evidence>
<sequence>MAPPPMPPCSRTPPTPPPSRTPPATLIGRTTLPPQGISASNDATALGAHRYRYTEAALETEDEHGFPYQYNPRLQASHCPGDLTLPRTRLCHWSSSLLLLYQVLCLFLTHRWLKQTSRKTSKQAPKGGRWTRFQW</sequence>
<name>A0A6G1FE34_9ORYZ</name>
<dbReference type="AlphaFoldDB" id="A0A6G1FE34"/>